<evidence type="ECO:0000313" key="8">
    <source>
        <dbReference type="EMBL" id="WPU63299.1"/>
    </source>
</evidence>
<dbReference type="Proteomes" id="UP001324634">
    <property type="component" value="Chromosome"/>
</dbReference>
<accession>A0AAX4HJA8</accession>
<evidence type="ECO:0000256" key="3">
    <source>
        <dbReference type="ARBA" id="ARBA00022729"/>
    </source>
</evidence>
<evidence type="ECO:0000256" key="7">
    <source>
        <dbReference type="SAM" id="SignalP"/>
    </source>
</evidence>
<keyword evidence="4" id="KW-0472">Membrane</keyword>
<dbReference type="InterPro" id="IPR004872">
    <property type="entry name" value="Lipoprotein_NlpA"/>
</dbReference>
<evidence type="ECO:0000256" key="2">
    <source>
        <dbReference type="ARBA" id="ARBA00008973"/>
    </source>
</evidence>
<proteinExistence type="inferred from homology"/>
<name>A0AAX4HJA8_9BACT</name>
<evidence type="ECO:0000256" key="1">
    <source>
        <dbReference type="ARBA" id="ARBA00004635"/>
    </source>
</evidence>
<dbReference type="RefSeq" id="WP_321389756.1">
    <property type="nucleotide sequence ID" value="NZ_CP139487.1"/>
</dbReference>
<protein>
    <submittedName>
        <fullName evidence="8">MetQ/NlpA family ABC transporter substrate-binding protein</fullName>
    </submittedName>
</protein>
<feature type="chain" id="PRO_5043881389" evidence="7">
    <location>
        <begin position="17"/>
        <end position="260"/>
    </location>
</feature>
<organism evidence="8 9">
    <name type="scientific">Peredibacter starrii</name>
    <dbReference type="NCBI Taxonomy" id="28202"/>
    <lineage>
        <taxon>Bacteria</taxon>
        <taxon>Pseudomonadati</taxon>
        <taxon>Bdellovibrionota</taxon>
        <taxon>Bacteriovoracia</taxon>
        <taxon>Bacteriovoracales</taxon>
        <taxon>Bacteriovoracaceae</taxon>
        <taxon>Peredibacter</taxon>
    </lineage>
</organism>
<comment type="similarity">
    <text evidence="2">Belongs to the NlpA lipoprotein family.</text>
</comment>
<gene>
    <name evidence="8" type="ORF">SOO65_11445</name>
</gene>
<sequence length="260" mass="28544">MKTFIALLLVSLNAFAYNPSSKEIVIGTTPGDFAELVKDGLRPELEKKGYKVRLVEFSDYVTPNIALAQGALDVNIFQHKPYLDQFAEEKGLKLTALSQVPTAPLGLYAGKSKALNQVKAGTTVSVPNDPSNLARGLVILADLKWIELPAKADLLRVTPGDIAKNLKGIKIVQLEAAQLPRSREDVDFAIINGNYATLSGLKLTEALFQEKSDAYVNWAVTKTADVKTAHIQEVQKALNSEGFKKYAKNRFKGYKLPRGW</sequence>
<evidence type="ECO:0000256" key="6">
    <source>
        <dbReference type="ARBA" id="ARBA00023288"/>
    </source>
</evidence>
<dbReference type="KEGG" id="psti:SOO65_11445"/>
<keyword evidence="9" id="KW-1185">Reference proteome</keyword>
<dbReference type="PANTHER" id="PTHR30429:SF0">
    <property type="entry name" value="METHIONINE-BINDING LIPOPROTEIN METQ"/>
    <property type="match status" value="1"/>
</dbReference>
<dbReference type="PANTHER" id="PTHR30429">
    <property type="entry name" value="D-METHIONINE-BINDING LIPOPROTEIN METQ"/>
    <property type="match status" value="1"/>
</dbReference>
<evidence type="ECO:0000256" key="4">
    <source>
        <dbReference type="ARBA" id="ARBA00023136"/>
    </source>
</evidence>
<keyword evidence="5" id="KW-0564">Palmitate</keyword>
<dbReference type="AlphaFoldDB" id="A0AAX4HJA8"/>
<dbReference type="GO" id="GO:0016020">
    <property type="term" value="C:membrane"/>
    <property type="evidence" value="ECO:0007669"/>
    <property type="project" value="UniProtKB-SubCell"/>
</dbReference>
<feature type="signal peptide" evidence="7">
    <location>
        <begin position="1"/>
        <end position="16"/>
    </location>
</feature>
<dbReference type="SUPFAM" id="SSF53850">
    <property type="entry name" value="Periplasmic binding protein-like II"/>
    <property type="match status" value="1"/>
</dbReference>
<dbReference type="Pfam" id="PF03180">
    <property type="entry name" value="Lipoprotein_9"/>
    <property type="match status" value="1"/>
</dbReference>
<keyword evidence="3 7" id="KW-0732">Signal</keyword>
<evidence type="ECO:0000256" key="5">
    <source>
        <dbReference type="ARBA" id="ARBA00023139"/>
    </source>
</evidence>
<keyword evidence="6" id="KW-0449">Lipoprotein</keyword>
<dbReference type="Gene3D" id="3.40.190.10">
    <property type="entry name" value="Periplasmic binding protein-like II"/>
    <property type="match status" value="2"/>
</dbReference>
<reference evidence="8 9" key="1">
    <citation type="submission" date="2023-11" db="EMBL/GenBank/DDBJ databases">
        <title>Peredibacter starrii A3.12.</title>
        <authorList>
            <person name="Mitchell R.J."/>
        </authorList>
    </citation>
    <scope>NUCLEOTIDE SEQUENCE [LARGE SCALE GENOMIC DNA]</scope>
    <source>
        <strain evidence="8 9">A3.12</strain>
    </source>
</reference>
<dbReference type="EMBL" id="CP139487">
    <property type="protein sequence ID" value="WPU63299.1"/>
    <property type="molecule type" value="Genomic_DNA"/>
</dbReference>
<evidence type="ECO:0000313" key="9">
    <source>
        <dbReference type="Proteomes" id="UP001324634"/>
    </source>
</evidence>
<comment type="subcellular location">
    <subcellularLocation>
        <location evidence="1">Membrane</location>
        <topology evidence="1">Lipid-anchor</topology>
    </subcellularLocation>
</comment>